<evidence type="ECO:0000313" key="1">
    <source>
        <dbReference type="EMBL" id="OZC11525.1"/>
    </source>
</evidence>
<dbReference type="AlphaFoldDB" id="A0A183I1N0"/>
<dbReference type="EMBL" id="KZ269980">
    <property type="protein sequence ID" value="OZC11525.1"/>
    <property type="molecule type" value="Genomic_DNA"/>
</dbReference>
<reference evidence="1 2" key="1">
    <citation type="submission" date="2015-12" db="EMBL/GenBank/DDBJ databases">
        <title>Draft genome of the nematode, Onchocerca flexuosa.</title>
        <authorList>
            <person name="Mitreva M."/>
        </authorList>
    </citation>
    <scope>NUCLEOTIDE SEQUENCE [LARGE SCALE GENOMIC DNA]</scope>
    <source>
        <strain evidence="1">Red Deer</strain>
    </source>
</reference>
<protein>
    <submittedName>
        <fullName evidence="3">DUF5076 domain-containing protein</fullName>
    </submittedName>
</protein>
<dbReference type="WBParaSite" id="OFLC_0001364301-mRNA-1">
    <property type="protein sequence ID" value="OFLC_0001364301-mRNA-1"/>
    <property type="gene ID" value="OFLC_0001364301"/>
</dbReference>
<reference evidence="3" key="2">
    <citation type="submission" date="2016-06" db="UniProtKB">
        <authorList>
            <consortium name="WormBaseParasite"/>
        </authorList>
    </citation>
    <scope>IDENTIFICATION</scope>
</reference>
<name>A0A183I1N0_9BILA</name>
<gene>
    <name evidence="1" type="ORF">X798_01383</name>
</gene>
<keyword evidence="2" id="KW-1185">Reference proteome</keyword>
<evidence type="ECO:0000313" key="2">
    <source>
        <dbReference type="Proteomes" id="UP000242913"/>
    </source>
</evidence>
<proteinExistence type="predicted"/>
<evidence type="ECO:0000313" key="3">
    <source>
        <dbReference type="WBParaSite" id="OFLC_0001364301-mRNA-1"/>
    </source>
</evidence>
<organism evidence="3">
    <name type="scientific">Onchocerca flexuosa</name>
    <dbReference type="NCBI Taxonomy" id="387005"/>
    <lineage>
        <taxon>Eukaryota</taxon>
        <taxon>Metazoa</taxon>
        <taxon>Ecdysozoa</taxon>
        <taxon>Nematoda</taxon>
        <taxon>Chromadorea</taxon>
        <taxon>Rhabditida</taxon>
        <taxon>Spirurina</taxon>
        <taxon>Spiruromorpha</taxon>
        <taxon>Filarioidea</taxon>
        <taxon>Onchocercidae</taxon>
        <taxon>Onchocerca</taxon>
    </lineage>
</organism>
<dbReference type="Proteomes" id="UP000242913">
    <property type="component" value="Unassembled WGS sequence"/>
</dbReference>
<sequence length="91" mass="9991">MEEIITVMCRSVLPLMAGQFPIEVEGGCEISCFSDGRGKCEVSQFVREVLSIFDGWGKHIISGTVQSKLSLSLVKESFHFAGRNHGIEKGD</sequence>
<accession>A0A183I1N0</accession>